<dbReference type="RefSeq" id="WP_267611814.1">
    <property type="nucleotide sequence ID" value="NZ_JAOVZQ010000001.1"/>
</dbReference>
<evidence type="ECO:0000313" key="3">
    <source>
        <dbReference type="Proteomes" id="UP001081283"/>
    </source>
</evidence>
<accession>A0ABT3YDB4</accession>
<organism evidence="2 3">
    <name type="scientific">Hoeflea ulvae</name>
    <dbReference type="NCBI Taxonomy" id="2983764"/>
    <lineage>
        <taxon>Bacteria</taxon>
        <taxon>Pseudomonadati</taxon>
        <taxon>Pseudomonadota</taxon>
        <taxon>Alphaproteobacteria</taxon>
        <taxon>Hyphomicrobiales</taxon>
        <taxon>Rhizobiaceae</taxon>
        <taxon>Hoeflea</taxon>
    </lineage>
</organism>
<proteinExistence type="predicted"/>
<protein>
    <recommendedName>
        <fullName evidence="1">DNA-binding transcriptional repressor CapW winged helix-turn-helix domain-containing protein</fullName>
    </recommendedName>
</protein>
<comment type="caution">
    <text evidence="2">The sequence shown here is derived from an EMBL/GenBank/DDBJ whole genome shotgun (WGS) entry which is preliminary data.</text>
</comment>
<keyword evidence="3" id="KW-1185">Reference proteome</keyword>
<feature type="domain" description="DNA-binding transcriptional repressor CapW winged helix-turn-helix" evidence="1">
    <location>
        <begin position="12"/>
        <end position="91"/>
    </location>
</feature>
<evidence type="ECO:0000259" key="1">
    <source>
        <dbReference type="Pfam" id="PF26109"/>
    </source>
</evidence>
<dbReference type="EMBL" id="JAOVZQ010000001">
    <property type="protein sequence ID" value="MCY0093871.1"/>
    <property type="molecule type" value="Genomic_DNA"/>
</dbReference>
<evidence type="ECO:0000313" key="2">
    <source>
        <dbReference type="EMBL" id="MCY0093871.1"/>
    </source>
</evidence>
<gene>
    <name evidence="2" type="ORF">OEG82_07535</name>
</gene>
<name>A0ABT3YDB4_9HYPH</name>
<reference evidence="2" key="1">
    <citation type="submission" date="2022-10" db="EMBL/GenBank/DDBJ databases">
        <title>Hoeflea sp. J2-29, isolated from marine algae.</title>
        <authorList>
            <person name="Kristyanto S."/>
            <person name="Kim J.M."/>
            <person name="Jeon C.O."/>
        </authorList>
    </citation>
    <scope>NUCLEOTIDE SEQUENCE</scope>
    <source>
        <strain evidence="2">J2-29</strain>
    </source>
</reference>
<sequence>MDNERSELCWGVEQRFEFREFRLFWEGHVNRSNLMDRFGVSLDQASTDLNRYIGFAPDNIVYNKSARTYVRGQAFKSLFRQTYSSRYLSQLWSVADGIIDREALWIAGLRPLACGPTPVRNVNPVTLLLVVITILRRIELNTDPRARKPKDQQIALLNSEAVHEDG</sequence>
<dbReference type="Pfam" id="PF26109">
    <property type="entry name" value="WHD_BrxR"/>
    <property type="match status" value="1"/>
</dbReference>
<dbReference type="InterPro" id="IPR059019">
    <property type="entry name" value="WHD_CapW"/>
</dbReference>
<dbReference type="Proteomes" id="UP001081283">
    <property type="component" value="Unassembled WGS sequence"/>
</dbReference>